<evidence type="ECO:0000313" key="2">
    <source>
        <dbReference type="Proteomes" id="UP000198582"/>
    </source>
</evidence>
<accession>A0A1H8YQI1</accession>
<evidence type="ECO:0000313" key="1">
    <source>
        <dbReference type="EMBL" id="SEP54440.1"/>
    </source>
</evidence>
<keyword evidence="2" id="KW-1185">Reference proteome</keyword>
<dbReference type="EMBL" id="FOEF01000047">
    <property type="protein sequence ID" value="SEP54440.1"/>
    <property type="molecule type" value="Genomic_DNA"/>
</dbReference>
<reference evidence="1 2" key="1">
    <citation type="submission" date="2016-10" db="EMBL/GenBank/DDBJ databases">
        <authorList>
            <person name="de Groot N.N."/>
        </authorList>
    </citation>
    <scope>NUCLEOTIDE SEQUENCE [LARGE SCALE GENOMIC DNA]</scope>
    <source>
        <strain evidence="1 2">DSM 44993</strain>
    </source>
</reference>
<dbReference type="OrthoDB" id="9154812at2"/>
<gene>
    <name evidence="1" type="ORF">SAMN04489732_14716</name>
</gene>
<dbReference type="RefSeq" id="WP_091629733.1">
    <property type="nucleotide sequence ID" value="NZ_FOEF01000047.1"/>
</dbReference>
<protein>
    <submittedName>
        <fullName evidence="1">Uncharacterized protein</fullName>
    </submittedName>
</protein>
<dbReference type="Proteomes" id="UP000198582">
    <property type="component" value="Unassembled WGS sequence"/>
</dbReference>
<dbReference type="AlphaFoldDB" id="A0A1H8YQI1"/>
<organism evidence="1 2">
    <name type="scientific">Amycolatopsis saalfeldensis</name>
    <dbReference type="NCBI Taxonomy" id="394193"/>
    <lineage>
        <taxon>Bacteria</taxon>
        <taxon>Bacillati</taxon>
        <taxon>Actinomycetota</taxon>
        <taxon>Actinomycetes</taxon>
        <taxon>Pseudonocardiales</taxon>
        <taxon>Pseudonocardiaceae</taxon>
        <taxon>Amycolatopsis</taxon>
    </lineage>
</organism>
<sequence>MPIYLPAPKLDPRGPDGQGWNRLSLGAHYSTIPAQCALRPRTFATLHETLRTTELARFGNHGRCVRDNPGRYPDCRSCPVLTAEPSTLDTTHDRVLVRIQRHTTGSWLATQTVDIPYIVTDPDLGWNSPHQRWAWDQLARLTGWRAGRVHDDRHSPGFWLERIRSS</sequence>
<name>A0A1H8YQI1_9PSEU</name>
<dbReference type="STRING" id="394193.SAMN04489732_14716"/>
<proteinExistence type="predicted"/>